<sequence length="148" mass="15789">MDSVIRGLAVYFVLLIIARLSGRRTLAQTTPFDFVLLLIIAETTQQALLGDDFSIINAFVLIVTLFAADVSLAFLKGRSARLALWLDGAPTVLISNGTIDEEAFRRARVSVADVLEAARAQQGVASLAKIDAAVLETSGGISIILKDS</sequence>
<dbReference type="PANTHER" id="PTHR34582">
    <property type="entry name" value="UPF0702 TRANSMEMBRANE PROTEIN YCAP"/>
    <property type="match status" value="1"/>
</dbReference>
<feature type="transmembrane region" description="Helical" evidence="7">
    <location>
        <begin position="55"/>
        <end position="75"/>
    </location>
</feature>
<name>A0A5C4R267_9RHOB</name>
<dbReference type="Gene3D" id="3.30.240.20">
    <property type="entry name" value="bsu07140 like domains"/>
    <property type="match status" value="1"/>
</dbReference>
<evidence type="ECO:0000256" key="2">
    <source>
        <dbReference type="ARBA" id="ARBA00006448"/>
    </source>
</evidence>
<dbReference type="InterPro" id="IPR023090">
    <property type="entry name" value="UPF0702_alpha/beta_dom_sf"/>
</dbReference>
<evidence type="ECO:0000256" key="3">
    <source>
        <dbReference type="ARBA" id="ARBA00022475"/>
    </source>
</evidence>
<dbReference type="Pfam" id="PF04239">
    <property type="entry name" value="DUF421"/>
    <property type="match status" value="1"/>
</dbReference>
<dbReference type="Proteomes" id="UP000304880">
    <property type="component" value="Unassembled WGS sequence"/>
</dbReference>
<dbReference type="PANTHER" id="PTHR34582:SF6">
    <property type="entry name" value="UPF0702 TRANSMEMBRANE PROTEIN YCAP"/>
    <property type="match status" value="1"/>
</dbReference>
<evidence type="ECO:0000256" key="4">
    <source>
        <dbReference type="ARBA" id="ARBA00022692"/>
    </source>
</evidence>
<keyword evidence="5 7" id="KW-1133">Transmembrane helix</keyword>
<dbReference type="AlphaFoldDB" id="A0A5C4R267"/>
<comment type="caution">
    <text evidence="10">The sequence shown here is derived from an EMBL/GenBank/DDBJ whole genome shotgun (WGS) entry which is preliminary data.</text>
</comment>
<comment type="subcellular location">
    <subcellularLocation>
        <location evidence="1">Cell membrane</location>
        <topology evidence="1">Multi-pass membrane protein</topology>
    </subcellularLocation>
</comment>
<keyword evidence="3" id="KW-1003">Cell membrane</keyword>
<keyword evidence="11" id="KW-1185">Reference proteome</keyword>
<reference evidence="10 11" key="1">
    <citation type="submission" date="2019-06" db="EMBL/GenBank/DDBJ databases">
        <authorList>
            <person name="Li J."/>
        </authorList>
    </citation>
    <scope>NUCLEOTIDE SEQUENCE [LARGE SCALE GENOMIC DNA]</scope>
    <source>
        <strain evidence="10 11">CGMCC 1.8012</strain>
    </source>
</reference>
<dbReference type="Pfam" id="PF20730">
    <property type="entry name" value="YetF_N"/>
    <property type="match status" value="1"/>
</dbReference>
<evidence type="ECO:0000259" key="8">
    <source>
        <dbReference type="Pfam" id="PF04239"/>
    </source>
</evidence>
<evidence type="ECO:0000256" key="6">
    <source>
        <dbReference type="ARBA" id="ARBA00023136"/>
    </source>
</evidence>
<feature type="domain" description="YetF C-terminal" evidence="8">
    <location>
        <begin position="79"/>
        <end position="147"/>
    </location>
</feature>
<dbReference type="InterPro" id="IPR007353">
    <property type="entry name" value="DUF421"/>
</dbReference>
<dbReference type="RefSeq" id="WP_139599601.1">
    <property type="nucleotide sequence ID" value="NZ_VDDC01000049.1"/>
</dbReference>
<keyword evidence="6 7" id="KW-0472">Membrane</keyword>
<proteinExistence type="inferred from homology"/>
<evidence type="ECO:0000256" key="1">
    <source>
        <dbReference type="ARBA" id="ARBA00004651"/>
    </source>
</evidence>
<dbReference type="EMBL" id="VDDC01000049">
    <property type="protein sequence ID" value="TNH37787.1"/>
    <property type="molecule type" value="Genomic_DNA"/>
</dbReference>
<evidence type="ECO:0000313" key="10">
    <source>
        <dbReference type="EMBL" id="TNH37787.1"/>
    </source>
</evidence>
<accession>A0A5C4R267</accession>
<evidence type="ECO:0000313" key="11">
    <source>
        <dbReference type="Proteomes" id="UP000304880"/>
    </source>
</evidence>
<comment type="similarity">
    <text evidence="2">Belongs to the UPF0702 family.</text>
</comment>
<evidence type="ECO:0000256" key="7">
    <source>
        <dbReference type="SAM" id="Phobius"/>
    </source>
</evidence>
<organism evidence="10 11">
    <name type="scientific">Paracoccus haeundaensis</name>
    <dbReference type="NCBI Taxonomy" id="225362"/>
    <lineage>
        <taxon>Bacteria</taxon>
        <taxon>Pseudomonadati</taxon>
        <taxon>Pseudomonadota</taxon>
        <taxon>Alphaproteobacteria</taxon>
        <taxon>Rhodobacterales</taxon>
        <taxon>Paracoccaceae</taxon>
        <taxon>Paracoccus</taxon>
    </lineage>
</organism>
<keyword evidence="4 7" id="KW-0812">Transmembrane</keyword>
<dbReference type="GO" id="GO:0005886">
    <property type="term" value="C:plasma membrane"/>
    <property type="evidence" value="ECO:0007669"/>
    <property type="project" value="UniProtKB-SubCell"/>
</dbReference>
<gene>
    <name evidence="10" type="ORF">FHD67_18375</name>
</gene>
<dbReference type="InterPro" id="IPR048454">
    <property type="entry name" value="YetF_N"/>
</dbReference>
<protein>
    <submittedName>
        <fullName evidence="10">DUF421 domain-containing protein</fullName>
    </submittedName>
</protein>
<feature type="domain" description="YetF-like N-terminal transmembrane" evidence="9">
    <location>
        <begin position="12"/>
        <end position="64"/>
    </location>
</feature>
<evidence type="ECO:0000256" key="5">
    <source>
        <dbReference type="ARBA" id="ARBA00022989"/>
    </source>
</evidence>
<evidence type="ECO:0000259" key="9">
    <source>
        <dbReference type="Pfam" id="PF20730"/>
    </source>
</evidence>